<dbReference type="PROSITE" id="PS51063">
    <property type="entry name" value="HTH_CRP_2"/>
    <property type="match status" value="1"/>
</dbReference>
<keyword evidence="3" id="KW-0010">Activator</keyword>
<dbReference type="PROSITE" id="PS50042">
    <property type="entry name" value="CNMP_BINDING_3"/>
    <property type="match status" value="1"/>
</dbReference>
<protein>
    <submittedName>
        <fullName evidence="7">CRP-like cAMP-binding protein</fullName>
    </submittedName>
</protein>
<dbReference type="InterPro" id="IPR000595">
    <property type="entry name" value="cNMP-bd_dom"/>
</dbReference>
<dbReference type="PANTHER" id="PTHR24567">
    <property type="entry name" value="CRP FAMILY TRANSCRIPTIONAL REGULATORY PROTEIN"/>
    <property type="match status" value="1"/>
</dbReference>
<evidence type="ECO:0000256" key="2">
    <source>
        <dbReference type="ARBA" id="ARBA00023125"/>
    </source>
</evidence>
<feature type="domain" description="HTH crp-type" evidence="6">
    <location>
        <begin position="140"/>
        <end position="205"/>
    </location>
</feature>
<dbReference type="SMART" id="SM00100">
    <property type="entry name" value="cNMP"/>
    <property type="match status" value="1"/>
</dbReference>
<evidence type="ECO:0000256" key="1">
    <source>
        <dbReference type="ARBA" id="ARBA00023015"/>
    </source>
</evidence>
<dbReference type="PANTHER" id="PTHR24567:SF26">
    <property type="entry name" value="REGULATORY PROTEIN YEIL"/>
    <property type="match status" value="1"/>
</dbReference>
<reference evidence="7 8" key="1">
    <citation type="submission" date="2018-06" db="EMBL/GenBank/DDBJ databases">
        <title>Genomic Encyclopedia of Archaeal and Bacterial Type Strains, Phase II (KMG-II): from individual species to whole genera.</title>
        <authorList>
            <person name="Goeker M."/>
        </authorList>
    </citation>
    <scope>NUCLEOTIDE SEQUENCE [LARGE SCALE GENOMIC DNA]</scope>
    <source>
        <strain evidence="7 8">KACC 16626</strain>
    </source>
</reference>
<sequence>MQNYIQKFSLDRVLNDELISSLALNRYSKGNIIIQQGEEPEYVFFLVKGKIKTYKTSDEGKRLILSFKEKFDILGDIEFVQQAPYINTVEAMTDVLILTIPVHIAQSVGMNHLPFVQFVLERITEKLYVNSNALAFNLMYPVEVRLCSYLLSVALNDRTVSNKELKDAADLIGTSKRHMNRVLVDLVNENIIERRKDSILIIQHDRLIELAKHNIYEERIR</sequence>
<evidence type="ECO:0000313" key="8">
    <source>
        <dbReference type="Proteomes" id="UP000247416"/>
    </source>
</evidence>
<dbReference type="GO" id="GO:0003700">
    <property type="term" value="F:DNA-binding transcription factor activity"/>
    <property type="evidence" value="ECO:0007669"/>
    <property type="project" value="TreeGrafter"/>
</dbReference>
<comment type="caution">
    <text evidence="7">The sequence shown here is derived from an EMBL/GenBank/DDBJ whole genome shotgun (WGS) entry which is preliminary data.</text>
</comment>
<evidence type="ECO:0000313" key="7">
    <source>
        <dbReference type="EMBL" id="PYF06826.1"/>
    </source>
</evidence>
<dbReference type="AlphaFoldDB" id="A0A318TPT0"/>
<keyword evidence="4" id="KW-0804">Transcription</keyword>
<evidence type="ECO:0000256" key="3">
    <source>
        <dbReference type="ARBA" id="ARBA00023159"/>
    </source>
</evidence>
<dbReference type="InterPro" id="IPR036390">
    <property type="entry name" value="WH_DNA-bd_sf"/>
</dbReference>
<dbReference type="Proteomes" id="UP000247416">
    <property type="component" value="Unassembled WGS sequence"/>
</dbReference>
<dbReference type="GO" id="GO:0003677">
    <property type="term" value="F:DNA binding"/>
    <property type="evidence" value="ECO:0007669"/>
    <property type="project" value="UniProtKB-KW"/>
</dbReference>
<keyword evidence="8" id="KW-1185">Reference proteome</keyword>
<evidence type="ECO:0000259" key="6">
    <source>
        <dbReference type="PROSITE" id="PS51063"/>
    </source>
</evidence>
<organism evidence="7 8">
    <name type="scientific">Ureibacillus chungkukjangi</name>
    <dbReference type="NCBI Taxonomy" id="1202712"/>
    <lineage>
        <taxon>Bacteria</taxon>
        <taxon>Bacillati</taxon>
        <taxon>Bacillota</taxon>
        <taxon>Bacilli</taxon>
        <taxon>Bacillales</taxon>
        <taxon>Caryophanaceae</taxon>
        <taxon>Ureibacillus</taxon>
    </lineage>
</organism>
<feature type="domain" description="Cyclic nucleotide-binding" evidence="5">
    <location>
        <begin position="9"/>
        <end position="100"/>
    </location>
</feature>
<dbReference type="Pfam" id="PF13545">
    <property type="entry name" value="HTH_Crp_2"/>
    <property type="match status" value="1"/>
</dbReference>
<gene>
    <name evidence="7" type="ORF">BJ095_10760</name>
</gene>
<dbReference type="InterPro" id="IPR012318">
    <property type="entry name" value="HTH_CRP"/>
</dbReference>
<dbReference type="InterPro" id="IPR050397">
    <property type="entry name" value="Env_Response_Regulators"/>
</dbReference>
<dbReference type="GO" id="GO:0005829">
    <property type="term" value="C:cytosol"/>
    <property type="evidence" value="ECO:0007669"/>
    <property type="project" value="TreeGrafter"/>
</dbReference>
<proteinExistence type="predicted"/>
<dbReference type="RefSeq" id="WP_181417989.1">
    <property type="nucleotide sequence ID" value="NZ_PYWJ01000009.1"/>
</dbReference>
<evidence type="ECO:0000259" key="5">
    <source>
        <dbReference type="PROSITE" id="PS50042"/>
    </source>
</evidence>
<evidence type="ECO:0000256" key="4">
    <source>
        <dbReference type="ARBA" id="ARBA00023163"/>
    </source>
</evidence>
<dbReference type="InterPro" id="IPR018490">
    <property type="entry name" value="cNMP-bd_dom_sf"/>
</dbReference>
<dbReference type="Gene3D" id="2.60.120.10">
    <property type="entry name" value="Jelly Rolls"/>
    <property type="match status" value="1"/>
</dbReference>
<dbReference type="InterPro" id="IPR014710">
    <property type="entry name" value="RmlC-like_jellyroll"/>
</dbReference>
<dbReference type="SUPFAM" id="SSF51206">
    <property type="entry name" value="cAMP-binding domain-like"/>
    <property type="match status" value="1"/>
</dbReference>
<keyword evidence="2" id="KW-0238">DNA-binding</keyword>
<name>A0A318TPT0_9BACL</name>
<dbReference type="SUPFAM" id="SSF46785">
    <property type="entry name" value="Winged helix' DNA-binding domain"/>
    <property type="match status" value="1"/>
</dbReference>
<keyword evidence="1" id="KW-0805">Transcription regulation</keyword>
<dbReference type="EMBL" id="QJTJ01000007">
    <property type="protein sequence ID" value="PYF06826.1"/>
    <property type="molecule type" value="Genomic_DNA"/>
</dbReference>
<accession>A0A318TPT0</accession>
<dbReference type="Pfam" id="PF00027">
    <property type="entry name" value="cNMP_binding"/>
    <property type="match status" value="1"/>
</dbReference>
<dbReference type="CDD" id="cd00038">
    <property type="entry name" value="CAP_ED"/>
    <property type="match status" value="1"/>
</dbReference>